<dbReference type="Gene3D" id="2.60.40.200">
    <property type="entry name" value="Superoxide dismutase, copper/zinc binding domain"/>
    <property type="match status" value="4"/>
</dbReference>
<dbReference type="PANTHER" id="PTHR20910:SF1">
    <property type="entry name" value="SUPEROXIDE DISMUTASE COPPER_ZINC BINDING DOMAIN-CONTAINING PROTEIN"/>
    <property type="match status" value="1"/>
</dbReference>
<proteinExistence type="predicted"/>
<dbReference type="GO" id="GO:0046872">
    <property type="term" value="F:metal ion binding"/>
    <property type="evidence" value="ECO:0007669"/>
    <property type="project" value="InterPro"/>
</dbReference>
<feature type="domain" description="Superoxide dismutase copper/zinc binding" evidence="2">
    <location>
        <begin position="551"/>
        <end position="672"/>
    </location>
</feature>
<dbReference type="EMBL" id="JBBPFD010000004">
    <property type="protein sequence ID" value="KAK7930129.1"/>
    <property type="molecule type" value="Genomic_DNA"/>
</dbReference>
<evidence type="ECO:0000313" key="4">
    <source>
        <dbReference type="Proteomes" id="UP001460270"/>
    </source>
</evidence>
<evidence type="ECO:0000259" key="2">
    <source>
        <dbReference type="Pfam" id="PF00080"/>
    </source>
</evidence>
<organism evidence="3 4">
    <name type="scientific">Mugilogobius chulae</name>
    <name type="common">yellowstripe goby</name>
    <dbReference type="NCBI Taxonomy" id="88201"/>
    <lineage>
        <taxon>Eukaryota</taxon>
        <taxon>Metazoa</taxon>
        <taxon>Chordata</taxon>
        <taxon>Craniata</taxon>
        <taxon>Vertebrata</taxon>
        <taxon>Euteleostomi</taxon>
        <taxon>Actinopterygii</taxon>
        <taxon>Neopterygii</taxon>
        <taxon>Teleostei</taxon>
        <taxon>Neoteleostei</taxon>
        <taxon>Acanthomorphata</taxon>
        <taxon>Gobiaria</taxon>
        <taxon>Gobiiformes</taxon>
        <taxon>Gobioidei</taxon>
        <taxon>Gobiidae</taxon>
        <taxon>Gobionellinae</taxon>
        <taxon>Mugilogobius</taxon>
    </lineage>
</organism>
<accession>A0AAW0PVS2</accession>
<keyword evidence="4" id="KW-1185">Reference proteome</keyword>
<name>A0AAW0PVS2_9GOBI</name>
<evidence type="ECO:0000256" key="1">
    <source>
        <dbReference type="SAM" id="SignalP"/>
    </source>
</evidence>
<reference evidence="4" key="1">
    <citation type="submission" date="2024-04" db="EMBL/GenBank/DDBJ databases">
        <title>Salinicola lusitanus LLJ914,a marine bacterium isolated from the Okinawa Trough.</title>
        <authorList>
            <person name="Li J."/>
        </authorList>
    </citation>
    <scope>NUCLEOTIDE SEQUENCE [LARGE SCALE GENOMIC DNA]</scope>
</reference>
<dbReference type="InterPro" id="IPR036423">
    <property type="entry name" value="SOD-like_Cu/Zn_dom_sf"/>
</dbReference>
<feature type="domain" description="Superoxide dismutase copper/zinc binding" evidence="2">
    <location>
        <begin position="415"/>
        <end position="531"/>
    </location>
</feature>
<sequence length="933" mass="99879">MGFLTTVLLILLYGNACAVQYLAPLNMGGVTGQVQFDSVSQMASVNVSGAGSCSSFNLTITEFPVMYGHFAQPCSESHIGPSIFSFTVNSPISNVNVSKLFSLRSSLDDCSLTLRTCDGIEVCTVVSRGQKLLTRQARFNGMVAGDVYLRYNSELSNHWLLLDLVKVGPSNVSSVAINGSLSTAASCAEVGSNSITNLGEIQLLPTMQPQKFRLNLNNFNLTTRFLIVATGTSFLCAEIYDLPEKHVSAMINMNGIKGYFDFRQDSPSVKVGPYHVHLFPVRSIRDPSSSLCANDNVGGHLNPFGVDTKAPEYPKGPGSTHDKYELGDLSSKHMSLAGKNESEAVFKDYNLPLYGQNSIVGRSVVIHKIDGSRYVCASISYPGEVVVAKAKFLSLSSPLSDMSIFLDLSYGNVATNATKNHNWHVHVYPISSERDDSDGRCTTTGGHWNPYTVNTQDATYANFCSSASPLSCEVGDLAGKHTTVNLGVKAGGVEAKYFFTDVTAWVPGIVGRSVVIHQAEKAGPRIACANITAVQTPKASLGTWYGPGTSNGQIQFAQSLPQGPTMVNVSLTDLNSQAGGYHVHVLPIPPGQSNPCSDANIHGHFNPLNWNSSSSPDPGTGTLDQYEVGDLSGKFGMLTGRDKLQDVFSDATLPLSGPYSIVGRSVVVHYTNGSRMRCANITTDKDTNGHWARAKAVFNSILTGTVEMRQLIFPDGSSSDTTIDVALRAASEVTSKNISLYITANQISGQDCTKNGGTYNPFDVTSKSSTCSLETPLSCVSGDLSMRQGLLSLTQGLVYTDTNVPLTGDFTVVQRSLVVKDGDSIIACANILPVSSSANQSFPKVTNFNRYDFRQRVADVLQQHISRVTILPGSPATAVNADCQKVTFMVAGDVNATLLASVKTSEKMGAFKELASCLSSGVVRDFELNNLTL</sequence>
<feature type="signal peptide" evidence="1">
    <location>
        <begin position="1"/>
        <end position="18"/>
    </location>
</feature>
<protein>
    <recommendedName>
        <fullName evidence="2">Superoxide dismutase copper/zinc binding domain-containing protein</fullName>
    </recommendedName>
</protein>
<feature type="chain" id="PRO_5043631686" description="Superoxide dismutase copper/zinc binding domain-containing protein" evidence="1">
    <location>
        <begin position="19"/>
        <end position="933"/>
    </location>
</feature>
<dbReference type="PANTHER" id="PTHR20910">
    <property type="entry name" value="AGAP001623-PA"/>
    <property type="match status" value="1"/>
</dbReference>
<dbReference type="AlphaFoldDB" id="A0AAW0PVS2"/>
<dbReference type="InterPro" id="IPR053257">
    <property type="entry name" value="Cu-only_SOD"/>
</dbReference>
<feature type="domain" description="Superoxide dismutase copper/zinc binding" evidence="2">
    <location>
        <begin position="274"/>
        <end position="368"/>
    </location>
</feature>
<keyword evidence="1" id="KW-0732">Signal</keyword>
<dbReference type="InterPro" id="IPR001424">
    <property type="entry name" value="SOD_Cu_Zn_dom"/>
</dbReference>
<evidence type="ECO:0000313" key="3">
    <source>
        <dbReference type="EMBL" id="KAK7930129.1"/>
    </source>
</evidence>
<dbReference type="Pfam" id="PF00080">
    <property type="entry name" value="Sod_Cu"/>
    <property type="match status" value="3"/>
</dbReference>
<dbReference type="SUPFAM" id="SSF49329">
    <property type="entry name" value="Cu,Zn superoxide dismutase-like"/>
    <property type="match status" value="4"/>
</dbReference>
<comment type="caution">
    <text evidence="3">The sequence shown here is derived from an EMBL/GenBank/DDBJ whole genome shotgun (WGS) entry which is preliminary data.</text>
</comment>
<dbReference type="Proteomes" id="UP001460270">
    <property type="component" value="Unassembled WGS sequence"/>
</dbReference>
<dbReference type="GO" id="GO:0006801">
    <property type="term" value="P:superoxide metabolic process"/>
    <property type="evidence" value="ECO:0007669"/>
    <property type="project" value="InterPro"/>
</dbReference>
<gene>
    <name evidence="3" type="ORF">WMY93_006524</name>
</gene>